<protein>
    <submittedName>
        <fullName evidence="4">Phosphatidylethanolamine-binding protein 4 isoform X1</fullName>
    </submittedName>
</protein>
<evidence type="ECO:0000256" key="2">
    <source>
        <dbReference type="SAM" id="SignalP"/>
    </source>
</evidence>
<evidence type="ECO:0000256" key="1">
    <source>
        <dbReference type="ARBA" id="ARBA00007091"/>
    </source>
</evidence>
<dbReference type="CDD" id="cd00866">
    <property type="entry name" value="PEBP_euk"/>
    <property type="match status" value="1"/>
</dbReference>
<comment type="similarity">
    <text evidence="1">Belongs to the phosphatidylethanolamine-binding protein family.</text>
</comment>
<dbReference type="RefSeq" id="XP_033803501.1">
    <property type="nucleotide sequence ID" value="XM_033947610.1"/>
</dbReference>
<dbReference type="PANTHER" id="PTHR11362:SF82">
    <property type="entry name" value="PHOSPHATIDYLETHANOLAMINE-BINDING PROTEIN 4"/>
    <property type="match status" value="1"/>
</dbReference>
<dbReference type="AlphaFoldDB" id="A0A6P8RJG6"/>
<keyword evidence="3" id="KW-1185">Reference proteome</keyword>
<dbReference type="PANTHER" id="PTHR11362">
    <property type="entry name" value="PHOSPHATIDYLETHANOLAMINE-BINDING PROTEIN"/>
    <property type="match status" value="1"/>
</dbReference>
<dbReference type="SUPFAM" id="SSF49777">
    <property type="entry name" value="PEBP-like"/>
    <property type="match status" value="1"/>
</dbReference>
<organism evidence="3 4">
    <name type="scientific">Geotrypetes seraphini</name>
    <name type="common">Gaboon caecilian</name>
    <name type="synonym">Caecilia seraphini</name>
    <dbReference type="NCBI Taxonomy" id="260995"/>
    <lineage>
        <taxon>Eukaryota</taxon>
        <taxon>Metazoa</taxon>
        <taxon>Chordata</taxon>
        <taxon>Craniata</taxon>
        <taxon>Vertebrata</taxon>
        <taxon>Euteleostomi</taxon>
        <taxon>Amphibia</taxon>
        <taxon>Gymnophiona</taxon>
        <taxon>Geotrypetes</taxon>
    </lineage>
</organism>
<name>A0A6P8RJG6_GEOSA</name>
<gene>
    <name evidence="4" type="primary">PEBP4</name>
</gene>
<dbReference type="Proteomes" id="UP000515159">
    <property type="component" value="Chromosome 6"/>
</dbReference>
<dbReference type="GeneID" id="117361966"/>
<evidence type="ECO:0000313" key="3">
    <source>
        <dbReference type="Proteomes" id="UP000515159"/>
    </source>
</evidence>
<dbReference type="Gene3D" id="3.90.280.10">
    <property type="entry name" value="PEBP-like"/>
    <property type="match status" value="1"/>
</dbReference>
<sequence length="211" mass="24403">MDRMKGFTTVVQMAAIFGLLAYGVEASTKNDENDECIYERLSGEDANFCKNNFEIVYSELGDASCIYIPKCNHYRERIAKEWSCPTVIFTAAEKEETYVLIMVDPDAPSRADPKFQYWRHWLMKDIKGSQLLTGDLNGTVLSEYRPPTPPKNTGYHRYQFYLYKQPANQNISLTEEERATGGSWDLKHFTKQFKLQTPVVTTQYLTQNFND</sequence>
<dbReference type="OrthoDB" id="2506647at2759"/>
<keyword evidence="2" id="KW-0732">Signal</keyword>
<accession>A0A6P8RJG6</accession>
<dbReference type="InterPro" id="IPR008914">
    <property type="entry name" value="PEBP"/>
</dbReference>
<dbReference type="InterPro" id="IPR036610">
    <property type="entry name" value="PEBP-like_sf"/>
</dbReference>
<dbReference type="InterPro" id="IPR001858">
    <property type="entry name" value="Phosphatidylethanolamine-bd_CS"/>
</dbReference>
<feature type="chain" id="PRO_5028116498" evidence="2">
    <location>
        <begin position="27"/>
        <end position="211"/>
    </location>
</feature>
<dbReference type="KEGG" id="gsh:117361966"/>
<proteinExistence type="inferred from homology"/>
<dbReference type="CTD" id="157310"/>
<dbReference type="InParanoid" id="A0A6P8RJG6"/>
<evidence type="ECO:0000313" key="4">
    <source>
        <dbReference type="RefSeq" id="XP_033803501.1"/>
    </source>
</evidence>
<feature type="signal peptide" evidence="2">
    <location>
        <begin position="1"/>
        <end position="26"/>
    </location>
</feature>
<reference evidence="4" key="1">
    <citation type="submission" date="2025-08" db="UniProtKB">
        <authorList>
            <consortium name="RefSeq"/>
        </authorList>
    </citation>
    <scope>IDENTIFICATION</scope>
</reference>
<dbReference type="PROSITE" id="PS01220">
    <property type="entry name" value="PBP"/>
    <property type="match status" value="1"/>
</dbReference>
<dbReference type="Pfam" id="PF01161">
    <property type="entry name" value="PBP"/>
    <property type="match status" value="1"/>
</dbReference>
<dbReference type="FunCoup" id="A0A6P8RJG6">
    <property type="interactions" value="42"/>
</dbReference>
<dbReference type="InterPro" id="IPR035810">
    <property type="entry name" value="PEBP_euk"/>
</dbReference>